<evidence type="ECO:0000256" key="3">
    <source>
        <dbReference type="ARBA" id="ARBA00022801"/>
    </source>
</evidence>
<dbReference type="EMBL" id="GG663740">
    <property type="protein sequence ID" value="EEH56479.1"/>
    <property type="molecule type" value="Genomic_DNA"/>
</dbReference>
<comment type="catalytic activity">
    <reaction evidence="5">
        <text>O-phospho-L-seryl-[protein] + H2O = L-seryl-[protein] + phosphate</text>
        <dbReference type="Rhea" id="RHEA:20629"/>
        <dbReference type="Rhea" id="RHEA-COMP:9863"/>
        <dbReference type="Rhea" id="RHEA-COMP:11604"/>
        <dbReference type="ChEBI" id="CHEBI:15377"/>
        <dbReference type="ChEBI" id="CHEBI:29999"/>
        <dbReference type="ChEBI" id="CHEBI:43474"/>
        <dbReference type="ChEBI" id="CHEBI:83421"/>
        <dbReference type="EC" id="3.1.3.16"/>
    </reaction>
</comment>
<dbReference type="KEGG" id="mpp:MICPUCDRAFT_6677"/>
<dbReference type="RefSeq" id="XP_003059347.1">
    <property type="nucleotide sequence ID" value="XM_003059301.1"/>
</dbReference>
<dbReference type="Gene3D" id="3.40.50.1000">
    <property type="entry name" value="HAD superfamily/HAD-like"/>
    <property type="match status" value="1"/>
</dbReference>
<dbReference type="STRING" id="564608.C1MVC0"/>
<evidence type="ECO:0000259" key="7">
    <source>
        <dbReference type="PROSITE" id="PS50969"/>
    </source>
</evidence>
<dbReference type="AlphaFoldDB" id="C1MVC0"/>
<dbReference type="OrthoDB" id="498739at2759"/>
<dbReference type="EC" id="3.1.3.16" evidence="2"/>
<dbReference type="SMART" id="SM00577">
    <property type="entry name" value="CPDc"/>
    <property type="match status" value="1"/>
</dbReference>
<keyword evidence="3" id="KW-0378">Hydrolase</keyword>
<feature type="domain" description="FCP1 homology" evidence="7">
    <location>
        <begin position="1"/>
        <end position="116"/>
    </location>
</feature>
<dbReference type="GO" id="GO:0008420">
    <property type="term" value="F:RNA polymerase II CTD heptapeptide repeat phosphatase activity"/>
    <property type="evidence" value="ECO:0007669"/>
    <property type="project" value="InterPro"/>
</dbReference>
<dbReference type="InterPro" id="IPR004274">
    <property type="entry name" value="FCP1_dom"/>
</dbReference>
<evidence type="ECO:0000256" key="1">
    <source>
        <dbReference type="ARBA" id="ARBA00004123"/>
    </source>
</evidence>
<dbReference type="PANTHER" id="PTHR23081">
    <property type="entry name" value="RNA POLYMERASE II CTD PHOSPHATASE"/>
    <property type="match status" value="1"/>
</dbReference>
<evidence type="ECO:0000256" key="6">
    <source>
        <dbReference type="ARBA" id="ARBA00048336"/>
    </source>
</evidence>
<name>C1MVC0_MICPC</name>
<dbReference type="OMA" id="TIGECAY"/>
<organism evidence="9">
    <name type="scientific">Micromonas pusilla (strain CCMP1545)</name>
    <name type="common">Picoplanktonic green alga</name>
    <dbReference type="NCBI Taxonomy" id="564608"/>
    <lineage>
        <taxon>Eukaryota</taxon>
        <taxon>Viridiplantae</taxon>
        <taxon>Chlorophyta</taxon>
        <taxon>Mamiellophyceae</taxon>
        <taxon>Mamiellales</taxon>
        <taxon>Mamiellaceae</taxon>
        <taxon>Micromonas</taxon>
    </lineage>
</organism>
<comment type="catalytic activity">
    <reaction evidence="6">
        <text>O-phospho-L-threonyl-[protein] + H2O = L-threonyl-[protein] + phosphate</text>
        <dbReference type="Rhea" id="RHEA:47004"/>
        <dbReference type="Rhea" id="RHEA-COMP:11060"/>
        <dbReference type="Rhea" id="RHEA-COMP:11605"/>
        <dbReference type="ChEBI" id="CHEBI:15377"/>
        <dbReference type="ChEBI" id="CHEBI:30013"/>
        <dbReference type="ChEBI" id="CHEBI:43474"/>
        <dbReference type="ChEBI" id="CHEBI:61977"/>
        <dbReference type="EC" id="3.1.3.16"/>
    </reaction>
</comment>
<sequence>KLRPRAREFLRAASAMCQLYVYTMGDKNYAREMAKILDPTGELFNGRVIANSDSTCSRTKDLDIVLGAEGSVLIVDDTDRVWPHNLANLIRIDRYHFFPQSAAGFRQPGRSVLERAWKDEGANGDREQLRDVLRVI</sequence>
<evidence type="ECO:0000256" key="5">
    <source>
        <dbReference type="ARBA" id="ARBA00047761"/>
    </source>
</evidence>
<reference evidence="8 9" key="1">
    <citation type="journal article" date="2009" name="Science">
        <title>Green evolution and dynamic adaptations revealed by genomes of the marine picoeukaryotes Micromonas.</title>
        <authorList>
            <person name="Worden A.Z."/>
            <person name="Lee J.H."/>
            <person name="Mock T."/>
            <person name="Rouze P."/>
            <person name="Simmons M.P."/>
            <person name="Aerts A.L."/>
            <person name="Allen A.E."/>
            <person name="Cuvelier M.L."/>
            <person name="Derelle E."/>
            <person name="Everett M.V."/>
            <person name="Foulon E."/>
            <person name="Grimwood J."/>
            <person name="Gundlach H."/>
            <person name="Henrissat B."/>
            <person name="Napoli C."/>
            <person name="McDonald S.M."/>
            <person name="Parker M.S."/>
            <person name="Rombauts S."/>
            <person name="Salamov A."/>
            <person name="Von Dassow P."/>
            <person name="Badger J.H."/>
            <person name="Coutinho P.M."/>
            <person name="Demir E."/>
            <person name="Dubchak I."/>
            <person name="Gentemann C."/>
            <person name="Eikrem W."/>
            <person name="Gready J.E."/>
            <person name="John U."/>
            <person name="Lanier W."/>
            <person name="Lindquist E.A."/>
            <person name="Lucas S."/>
            <person name="Mayer K.F."/>
            <person name="Moreau H."/>
            <person name="Not F."/>
            <person name="Otillar R."/>
            <person name="Panaud O."/>
            <person name="Pangilinan J."/>
            <person name="Paulsen I."/>
            <person name="Piegu B."/>
            <person name="Poliakov A."/>
            <person name="Robbens S."/>
            <person name="Schmutz J."/>
            <person name="Toulza E."/>
            <person name="Wyss T."/>
            <person name="Zelensky A."/>
            <person name="Zhou K."/>
            <person name="Armbrust E.V."/>
            <person name="Bhattacharya D."/>
            <person name="Goodenough U.W."/>
            <person name="Van de Peer Y."/>
            <person name="Grigoriev I.V."/>
        </authorList>
    </citation>
    <scope>NUCLEOTIDE SEQUENCE [LARGE SCALE GENOMIC DNA]</scope>
    <source>
        <strain evidence="8 9">CCMP1545</strain>
    </source>
</reference>
<evidence type="ECO:0000256" key="2">
    <source>
        <dbReference type="ARBA" id="ARBA00013081"/>
    </source>
</evidence>
<comment type="subcellular location">
    <subcellularLocation>
        <location evidence="1">Nucleus</location>
    </subcellularLocation>
</comment>
<evidence type="ECO:0000313" key="8">
    <source>
        <dbReference type="EMBL" id="EEH56479.1"/>
    </source>
</evidence>
<accession>C1MVC0</accession>
<gene>
    <name evidence="8" type="ORF">MICPUCDRAFT_6677</name>
</gene>
<dbReference type="InterPro" id="IPR036412">
    <property type="entry name" value="HAD-like_sf"/>
</dbReference>
<dbReference type="Proteomes" id="UP000001876">
    <property type="component" value="Unassembled WGS sequence"/>
</dbReference>
<dbReference type="GO" id="GO:0005634">
    <property type="term" value="C:nucleus"/>
    <property type="evidence" value="ECO:0007669"/>
    <property type="project" value="UniProtKB-SubCell"/>
</dbReference>
<dbReference type="eggNOG" id="KOG0323">
    <property type="taxonomic scope" value="Eukaryota"/>
</dbReference>
<dbReference type="PROSITE" id="PS50969">
    <property type="entry name" value="FCP1"/>
    <property type="match status" value="1"/>
</dbReference>
<dbReference type="GeneID" id="9685082"/>
<keyword evidence="9" id="KW-1185">Reference proteome</keyword>
<evidence type="ECO:0000313" key="9">
    <source>
        <dbReference type="Proteomes" id="UP000001876"/>
    </source>
</evidence>
<feature type="non-terminal residue" evidence="8">
    <location>
        <position position="136"/>
    </location>
</feature>
<feature type="non-terminal residue" evidence="8">
    <location>
        <position position="1"/>
    </location>
</feature>
<proteinExistence type="predicted"/>
<protein>
    <recommendedName>
        <fullName evidence="2">protein-serine/threonine phosphatase</fullName>
        <ecNumber evidence="2">3.1.3.16</ecNumber>
    </recommendedName>
</protein>
<dbReference type="InterPro" id="IPR039189">
    <property type="entry name" value="Fcp1"/>
</dbReference>
<keyword evidence="4" id="KW-0539">Nucleus</keyword>
<dbReference type="SUPFAM" id="SSF56784">
    <property type="entry name" value="HAD-like"/>
    <property type="match status" value="1"/>
</dbReference>
<dbReference type="Pfam" id="PF03031">
    <property type="entry name" value="NIF"/>
    <property type="match status" value="1"/>
</dbReference>
<dbReference type="InterPro" id="IPR023214">
    <property type="entry name" value="HAD_sf"/>
</dbReference>
<dbReference type="PANTHER" id="PTHR23081:SF36">
    <property type="entry name" value="RNA POLYMERASE II SUBUNIT A C-TERMINAL DOMAIN PHOSPHATASE"/>
    <property type="match status" value="1"/>
</dbReference>
<evidence type="ECO:0000256" key="4">
    <source>
        <dbReference type="ARBA" id="ARBA00023242"/>
    </source>
</evidence>